<evidence type="ECO:0000313" key="2">
    <source>
        <dbReference type="EMBL" id="KAF5752482.1"/>
    </source>
</evidence>
<dbReference type="Proteomes" id="UP000593562">
    <property type="component" value="Unassembled WGS sequence"/>
</dbReference>
<dbReference type="PANTHER" id="PTHR48248:SF5">
    <property type="entry name" value="UVR DOMAIN-CONTAINING PROTEIN"/>
    <property type="match status" value="1"/>
</dbReference>
<keyword evidence="1" id="KW-0175">Coiled coil</keyword>
<evidence type="ECO:0000256" key="1">
    <source>
        <dbReference type="SAM" id="Coils"/>
    </source>
</evidence>
<dbReference type="AlphaFoldDB" id="A0A7J7E1D4"/>
<protein>
    <submittedName>
        <fullName evidence="2">Uncharacterized protein</fullName>
    </submittedName>
</protein>
<feature type="coiled-coil region" evidence="1">
    <location>
        <begin position="43"/>
        <end position="98"/>
    </location>
</feature>
<comment type="caution">
    <text evidence="2">The sequence shown here is derived from an EMBL/GenBank/DDBJ whole genome shotgun (WGS) entry which is preliminary data.</text>
</comment>
<dbReference type="PANTHER" id="PTHR48248">
    <property type="entry name" value="UVR DOMAIN-CONTAINING PROTEIN"/>
    <property type="match status" value="1"/>
</dbReference>
<proteinExistence type="predicted"/>
<dbReference type="EMBL" id="JAAARO010000001">
    <property type="protein sequence ID" value="KAF5752482.1"/>
    <property type="molecule type" value="Genomic_DNA"/>
</dbReference>
<sequence>MKFLLRIRIRTLSTWPNRDGGEHTMLSYKLFPRRSSNATQRRNQKEKISKGKLKARIKRLRAEMVEIGEEQKRIREGKRQVRNKYQELKAEQEQLKMETNLISQHSLSIQQRLILLFKIFKAKVDNDFAKAAQLSQSLCDLIANQNVAK</sequence>
<name>A0A7J7E1D4_TRIWF</name>
<gene>
    <name evidence="2" type="ORF">HS088_TW01G00393</name>
</gene>
<dbReference type="InParanoid" id="A0A7J7E1D4"/>
<keyword evidence="3" id="KW-1185">Reference proteome</keyword>
<organism evidence="2 3">
    <name type="scientific">Tripterygium wilfordii</name>
    <name type="common">Thunder God vine</name>
    <dbReference type="NCBI Taxonomy" id="458696"/>
    <lineage>
        <taxon>Eukaryota</taxon>
        <taxon>Viridiplantae</taxon>
        <taxon>Streptophyta</taxon>
        <taxon>Embryophyta</taxon>
        <taxon>Tracheophyta</taxon>
        <taxon>Spermatophyta</taxon>
        <taxon>Magnoliopsida</taxon>
        <taxon>eudicotyledons</taxon>
        <taxon>Gunneridae</taxon>
        <taxon>Pentapetalae</taxon>
        <taxon>rosids</taxon>
        <taxon>fabids</taxon>
        <taxon>Celastrales</taxon>
        <taxon>Celastraceae</taxon>
        <taxon>Tripterygium</taxon>
    </lineage>
</organism>
<evidence type="ECO:0000313" key="3">
    <source>
        <dbReference type="Proteomes" id="UP000593562"/>
    </source>
</evidence>
<reference evidence="2 3" key="1">
    <citation type="journal article" date="2020" name="Nat. Commun.">
        <title>Genome of Tripterygium wilfordii and identification of cytochrome P450 involved in triptolide biosynthesis.</title>
        <authorList>
            <person name="Tu L."/>
            <person name="Su P."/>
            <person name="Zhang Z."/>
            <person name="Gao L."/>
            <person name="Wang J."/>
            <person name="Hu T."/>
            <person name="Zhou J."/>
            <person name="Zhang Y."/>
            <person name="Zhao Y."/>
            <person name="Liu Y."/>
            <person name="Song Y."/>
            <person name="Tong Y."/>
            <person name="Lu Y."/>
            <person name="Yang J."/>
            <person name="Xu C."/>
            <person name="Jia M."/>
            <person name="Peters R.J."/>
            <person name="Huang L."/>
            <person name="Gao W."/>
        </authorList>
    </citation>
    <scope>NUCLEOTIDE SEQUENCE [LARGE SCALE GENOMIC DNA]</scope>
    <source>
        <strain evidence="3">cv. XIE 37</strain>
        <tissue evidence="2">Leaf</tissue>
    </source>
</reference>
<accession>A0A7J7E1D4</accession>